<dbReference type="AlphaFoldDB" id="L8WGR6"/>
<keyword evidence="2" id="KW-1185">Reference proteome</keyword>
<gene>
    <name evidence="1" type="ORF">AG1IA_09992</name>
</gene>
<sequence>MHSVQIVNNMQEGILAKIPDLDDGRLKIGDRAKANAVKRLLIDKKAQVQNEAPQPPLQKYIESRIEKHCETVQNFGFASYDEGLKKIESAMHQIWCDVDIGAYELA</sequence>
<organism evidence="1 2">
    <name type="scientific">Thanatephorus cucumeris (strain AG1-IA)</name>
    <name type="common">Rice sheath blight fungus</name>
    <name type="synonym">Rhizoctonia solani</name>
    <dbReference type="NCBI Taxonomy" id="983506"/>
    <lineage>
        <taxon>Eukaryota</taxon>
        <taxon>Fungi</taxon>
        <taxon>Dikarya</taxon>
        <taxon>Basidiomycota</taxon>
        <taxon>Agaricomycotina</taxon>
        <taxon>Agaricomycetes</taxon>
        <taxon>Cantharellales</taxon>
        <taxon>Ceratobasidiaceae</taxon>
        <taxon>Rhizoctonia</taxon>
        <taxon>Rhizoctonia solani AG-1</taxon>
    </lineage>
</organism>
<evidence type="ECO:0000313" key="1">
    <source>
        <dbReference type="EMBL" id="ELU35978.1"/>
    </source>
</evidence>
<dbReference type="EMBL" id="AFRT01004686">
    <property type="protein sequence ID" value="ELU35978.1"/>
    <property type="molecule type" value="Genomic_DNA"/>
</dbReference>
<evidence type="ECO:0000313" key="2">
    <source>
        <dbReference type="Proteomes" id="UP000011668"/>
    </source>
</evidence>
<comment type="caution">
    <text evidence="1">The sequence shown here is derived from an EMBL/GenBank/DDBJ whole genome shotgun (WGS) entry which is preliminary data.</text>
</comment>
<protein>
    <submittedName>
        <fullName evidence="1">Uncharacterized protein</fullName>
    </submittedName>
</protein>
<accession>L8WGR6</accession>
<dbReference type="Proteomes" id="UP000011668">
    <property type="component" value="Unassembled WGS sequence"/>
</dbReference>
<proteinExistence type="predicted"/>
<name>L8WGR6_THACA</name>
<reference evidence="1 2" key="1">
    <citation type="journal article" date="2013" name="Nat. Commun.">
        <title>The evolution and pathogenic mechanisms of the rice sheath blight pathogen.</title>
        <authorList>
            <person name="Zheng A."/>
            <person name="Lin R."/>
            <person name="Xu L."/>
            <person name="Qin P."/>
            <person name="Tang C."/>
            <person name="Ai P."/>
            <person name="Zhang D."/>
            <person name="Liu Y."/>
            <person name="Sun Z."/>
            <person name="Feng H."/>
            <person name="Wang Y."/>
            <person name="Chen Y."/>
            <person name="Liang X."/>
            <person name="Fu R."/>
            <person name="Li Q."/>
            <person name="Zhang J."/>
            <person name="Yu X."/>
            <person name="Xie Z."/>
            <person name="Ding L."/>
            <person name="Guan P."/>
            <person name="Tang J."/>
            <person name="Liang Y."/>
            <person name="Wang S."/>
            <person name="Deng Q."/>
            <person name="Li S."/>
            <person name="Zhu J."/>
            <person name="Wang L."/>
            <person name="Liu H."/>
            <person name="Li P."/>
        </authorList>
    </citation>
    <scope>NUCLEOTIDE SEQUENCE [LARGE SCALE GENOMIC DNA]</scope>
    <source>
        <strain evidence="2">AG-1 IA</strain>
    </source>
</reference>
<dbReference type="HOGENOM" id="CLU_2224988_0_0_1"/>